<dbReference type="Proteomes" id="UP001243330">
    <property type="component" value="Unassembled WGS sequence"/>
</dbReference>
<evidence type="ECO:0000313" key="2">
    <source>
        <dbReference type="Proteomes" id="UP001243330"/>
    </source>
</evidence>
<gene>
    <name evidence="1" type="ORF">CCHR01_19182</name>
</gene>
<proteinExistence type="predicted"/>
<reference evidence="1" key="1">
    <citation type="submission" date="2023-01" db="EMBL/GenBank/DDBJ databases">
        <title>Colletotrichum chrysophilum M932 genome sequence.</title>
        <authorList>
            <person name="Baroncelli R."/>
        </authorList>
    </citation>
    <scope>NUCLEOTIDE SEQUENCE</scope>
    <source>
        <strain evidence="1">M932</strain>
    </source>
</reference>
<evidence type="ECO:0000313" key="1">
    <source>
        <dbReference type="EMBL" id="KAK1838192.1"/>
    </source>
</evidence>
<sequence length="126" mass="14120">MECASLYNLQEELITKIIVSTLQYDEDAGLPEFLILASIYRRVRRIHASTASHVIWDVGARSMAALEDVIVALTSAGLPEIRCCMRSPWHSACGISYGAQRRCSMFIQWNLDTPARELRYVGAQGD</sequence>
<keyword evidence="2" id="KW-1185">Reference proteome</keyword>
<organism evidence="1 2">
    <name type="scientific">Colletotrichum chrysophilum</name>
    <dbReference type="NCBI Taxonomy" id="1836956"/>
    <lineage>
        <taxon>Eukaryota</taxon>
        <taxon>Fungi</taxon>
        <taxon>Dikarya</taxon>
        <taxon>Ascomycota</taxon>
        <taxon>Pezizomycotina</taxon>
        <taxon>Sordariomycetes</taxon>
        <taxon>Hypocreomycetidae</taxon>
        <taxon>Glomerellales</taxon>
        <taxon>Glomerellaceae</taxon>
        <taxon>Colletotrichum</taxon>
        <taxon>Colletotrichum gloeosporioides species complex</taxon>
    </lineage>
</organism>
<comment type="caution">
    <text evidence="1">The sequence shown here is derived from an EMBL/GenBank/DDBJ whole genome shotgun (WGS) entry which is preliminary data.</text>
</comment>
<protein>
    <submittedName>
        <fullName evidence="1">Uncharacterized protein</fullName>
    </submittedName>
</protein>
<dbReference type="AlphaFoldDB" id="A0AAD9A119"/>
<dbReference type="EMBL" id="JAQOWY010000885">
    <property type="protein sequence ID" value="KAK1838192.1"/>
    <property type="molecule type" value="Genomic_DNA"/>
</dbReference>
<name>A0AAD9A119_9PEZI</name>
<accession>A0AAD9A119</accession>